<comment type="caution">
    <text evidence="1">The sequence shown here is derived from an EMBL/GenBank/DDBJ whole genome shotgun (WGS) entry which is preliminary data.</text>
</comment>
<dbReference type="PANTHER" id="PTHR43434:SF26">
    <property type="entry name" value="PYROPHOSPHATASE PPAX"/>
    <property type="match status" value="1"/>
</dbReference>
<dbReference type="AlphaFoldDB" id="A0A9X2MQC7"/>
<dbReference type="GO" id="GO:0008967">
    <property type="term" value="F:phosphoglycolate phosphatase activity"/>
    <property type="evidence" value="ECO:0007669"/>
    <property type="project" value="TreeGrafter"/>
</dbReference>
<accession>A0A9X2MQC7</accession>
<dbReference type="InterPro" id="IPR041492">
    <property type="entry name" value="HAD_2"/>
</dbReference>
<dbReference type="SFLD" id="SFLDG01135">
    <property type="entry name" value="C1.5.6:_HAD__Beta-PGM__Phospha"/>
    <property type="match status" value="1"/>
</dbReference>
<dbReference type="SUPFAM" id="SSF56784">
    <property type="entry name" value="HAD-like"/>
    <property type="match status" value="1"/>
</dbReference>
<keyword evidence="1" id="KW-0378">Hydrolase</keyword>
<dbReference type="Gene3D" id="3.40.50.1000">
    <property type="entry name" value="HAD superfamily/HAD-like"/>
    <property type="match status" value="1"/>
</dbReference>
<dbReference type="Proteomes" id="UP001141950">
    <property type="component" value="Unassembled WGS sequence"/>
</dbReference>
<dbReference type="SFLD" id="SFLDG01129">
    <property type="entry name" value="C1.5:_HAD__Beta-PGM__Phosphata"/>
    <property type="match status" value="1"/>
</dbReference>
<dbReference type="InterPro" id="IPR006439">
    <property type="entry name" value="HAD-SF_hydro_IA"/>
</dbReference>
<dbReference type="InterPro" id="IPR036412">
    <property type="entry name" value="HAD-like_sf"/>
</dbReference>
<dbReference type="NCBIfam" id="TIGR01549">
    <property type="entry name" value="HAD-SF-IA-v1"/>
    <property type="match status" value="1"/>
</dbReference>
<proteinExistence type="predicted"/>
<dbReference type="InterPro" id="IPR050155">
    <property type="entry name" value="HAD-like_hydrolase_sf"/>
</dbReference>
<gene>
    <name evidence="1" type="primary">ppaX</name>
    <name evidence="1" type="ORF">NQZ67_08570</name>
</gene>
<dbReference type="InterPro" id="IPR023214">
    <property type="entry name" value="HAD_sf"/>
</dbReference>
<dbReference type="GO" id="GO:0004427">
    <property type="term" value="F:inorganic diphosphate phosphatase activity"/>
    <property type="evidence" value="ECO:0007669"/>
    <property type="project" value="UniProtKB-EC"/>
</dbReference>
<sequence>MKQVRTMLFDLDGTILDTNELIIRSFLEALKDCAPEGFCRDNIIPSMGQPLEQQLRLFSGLDDVTHLVAAYREVNLRLHDELVTAFAYVNEVLEKLHAQGVQIGVVTTKMRLTTEKGLKFVGIFDYVDAIVTIDDVVHAKPHPEPVQKALALLGADPASTIMVGDSTVDMQSAVAAGVTAVGVAWSLKGAQVLRDAGADYVIDDMRELYAFAEAGAGTV</sequence>
<dbReference type="InterPro" id="IPR023198">
    <property type="entry name" value="PGP-like_dom2"/>
</dbReference>
<organism evidence="1 2">
    <name type="scientific">Paenibacillus soyae</name>
    <dbReference type="NCBI Taxonomy" id="2969249"/>
    <lineage>
        <taxon>Bacteria</taxon>
        <taxon>Bacillati</taxon>
        <taxon>Bacillota</taxon>
        <taxon>Bacilli</taxon>
        <taxon>Bacillales</taxon>
        <taxon>Paenibacillaceae</taxon>
        <taxon>Paenibacillus</taxon>
    </lineage>
</organism>
<dbReference type="EMBL" id="JANIPJ010000005">
    <property type="protein sequence ID" value="MCR2803928.1"/>
    <property type="molecule type" value="Genomic_DNA"/>
</dbReference>
<dbReference type="Pfam" id="PF13419">
    <property type="entry name" value="HAD_2"/>
    <property type="match status" value="1"/>
</dbReference>
<protein>
    <submittedName>
        <fullName evidence="1">Pyrophosphatase PpaX</fullName>
        <ecNumber evidence="1">3.6.1.1</ecNumber>
    </submittedName>
</protein>
<dbReference type="GO" id="GO:0005829">
    <property type="term" value="C:cytosol"/>
    <property type="evidence" value="ECO:0007669"/>
    <property type="project" value="TreeGrafter"/>
</dbReference>
<reference evidence="1" key="1">
    <citation type="submission" date="2022-08" db="EMBL/GenBank/DDBJ databases">
        <title>The genomic sequence of strain Paenibacillus sp. SCIV0701.</title>
        <authorList>
            <person name="Zhao H."/>
        </authorList>
    </citation>
    <scope>NUCLEOTIDE SEQUENCE</scope>
    <source>
        <strain evidence="1">SCIV0701</strain>
    </source>
</reference>
<dbReference type="EC" id="3.6.1.1" evidence="1"/>
<name>A0A9X2MQC7_9BACL</name>
<dbReference type="FunFam" id="3.40.50.1000:FF:000022">
    <property type="entry name" value="Phosphoglycolate phosphatase"/>
    <property type="match status" value="1"/>
</dbReference>
<dbReference type="GO" id="GO:0006281">
    <property type="term" value="P:DNA repair"/>
    <property type="evidence" value="ECO:0007669"/>
    <property type="project" value="TreeGrafter"/>
</dbReference>
<dbReference type="NCBIfam" id="TIGR01509">
    <property type="entry name" value="HAD-SF-IA-v3"/>
    <property type="match status" value="1"/>
</dbReference>
<dbReference type="PRINTS" id="PR00413">
    <property type="entry name" value="HADHALOGNASE"/>
</dbReference>
<dbReference type="SFLD" id="SFLDS00003">
    <property type="entry name" value="Haloacid_Dehalogenase"/>
    <property type="match status" value="1"/>
</dbReference>
<dbReference type="NCBIfam" id="NF009804">
    <property type="entry name" value="PRK13288.1"/>
    <property type="match status" value="1"/>
</dbReference>
<dbReference type="Gene3D" id="1.10.150.240">
    <property type="entry name" value="Putative phosphatase, domain 2"/>
    <property type="match status" value="1"/>
</dbReference>
<dbReference type="RefSeq" id="WP_257444614.1">
    <property type="nucleotide sequence ID" value="NZ_JANIPJ010000005.1"/>
</dbReference>
<evidence type="ECO:0000313" key="2">
    <source>
        <dbReference type="Proteomes" id="UP001141950"/>
    </source>
</evidence>
<dbReference type="PANTHER" id="PTHR43434">
    <property type="entry name" value="PHOSPHOGLYCOLATE PHOSPHATASE"/>
    <property type="match status" value="1"/>
</dbReference>
<evidence type="ECO:0000313" key="1">
    <source>
        <dbReference type="EMBL" id="MCR2803928.1"/>
    </source>
</evidence>
<keyword evidence="2" id="KW-1185">Reference proteome</keyword>